<reference evidence="3 4" key="1">
    <citation type="journal article" date="2019" name="Emerg. Microbes Infect.">
        <title>Comprehensive subspecies identification of 175 nontuberculous mycobacteria species based on 7547 genomic profiles.</title>
        <authorList>
            <person name="Matsumoto Y."/>
            <person name="Kinjo T."/>
            <person name="Motooka D."/>
            <person name="Nabeya D."/>
            <person name="Jung N."/>
            <person name="Uechi K."/>
            <person name="Horii T."/>
            <person name="Iida T."/>
            <person name="Fujita J."/>
            <person name="Nakamura S."/>
        </authorList>
    </citation>
    <scope>NUCLEOTIDE SEQUENCE [LARGE SCALE GENOMIC DNA]</scope>
    <source>
        <strain evidence="3 4">JCM 6396</strain>
    </source>
</reference>
<organism evidence="3 4">
    <name type="scientific">Mycolicibacterium duvalii</name>
    <dbReference type="NCBI Taxonomy" id="39688"/>
    <lineage>
        <taxon>Bacteria</taxon>
        <taxon>Bacillati</taxon>
        <taxon>Actinomycetota</taxon>
        <taxon>Actinomycetes</taxon>
        <taxon>Mycobacteriales</taxon>
        <taxon>Mycobacteriaceae</taxon>
        <taxon>Mycolicibacterium</taxon>
    </lineage>
</organism>
<sequence>MPTSTDEAPAPEKAPRGGLGSKLSAVAIVVASIGTIGILFLFLTSRNDQITVVQPVPAQQDPAQEDPAQQAPATRAPAPGPESATVAPPLPPPARPTVASQAPSLPSASAGPAFDGQGFIDSQARCGSGEDAVVIARTSRAAIVICDRDGDYTYRGVRLEDGAFLRLDDVRPMPAGFEARNDATTYRLSPTELVVISGETLQSRDAMVEYQAS</sequence>
<gene>
    <name evidence="3" type="ORF">MDUV_01040</name>
</gene>
<proteinExistence type="predicted"/>
<dbReference type="RefSeq" id="WP_098005212.1">
    <property type="nucleotide sequence ID" value="NZ_AP022563.1"/>
</dbReference>
<name>A0A7I7JVH3_9MYCO</name>
<keyword evidence="4" id="KW-1185">Reference proteome</keyword>
<dbReference type="OrthoDB" id="4751509at2"/>
<keyword evidence="2" id="KW-1133">Transmembrane helix</keyword>
<protein>
    <submittedName>
        <fullName evidence="3">Uncharacterized protein</fullName>
    </submittedName>
</protein>
<dbReference type="KEGG" id="mdu:MDUV_01040"/>
<feature type="transmembrane region" description="Helical" evidence="2">
    <location>
        <begin position="23"/>
        <end position="43"/>
    </location>
</feature>
<dbReference type="Proteomes" id="UP000467006">
    <property type="component" value="Chromosome"/>
</dbReference>
<keyword evidence="2" id="KW-0472">Membrane</keyword>
<evidence type="ECO:0000313" key="3">
    <source>
        <dbReference type="EMBL" id="BBX15244.1"/>
    </source>
</evidence>
<dbReference type="AlphaFoldDB" id="A0A7I7JVH3"/>
<evidence type="ECO:0000313" key="4">
    <source>
        <dbReference type="Proteomes" id="UP000467006"/>
    </source>
</evidence>
<feature type="compositionally biased region" description="Low complexity" evidence="1">
    <location>
        <begin position="96"/>
        <end position="113"/>
    </location>
</feature>
<dbReference type="EMBL" id="AP022563">
    <property type="protein sequence ID" value="BBX15244.1"/>
    <property type="molecule type" value="Genomic_DNA"/>
</dbReference>
<evidence type="ECO:0000256" key="1">
    <source>
        <dbReference type="SAM" id="MobiDB-lite"/>
    </source>
</evidence>
<evidence type="ECO:0000256" key="2">
    <source>
        <dbReference type="SAM" id="Phobius"/>
    </source>
</evidence>
<feature type="compositionally biased region" description="Low complexity" evidence="1">
    <location>
        <begin position="58"/>
        <end position="77"/>
    </location>
</feature>
<accession>A0A7I7JVH3</accession>
<keyword evidence="2" id="KW-0812">Transmembrane</keyword>
<feature type="region of interest" description="Disordered" evidence="1">
    <location>
        <begin position="58"/>
        <end position="113"/>
    </location>
</feature>